<dbReference type="Pfam" id="PF11250">
    <property type="entry name" value="FAF"/>
    <property type="match status" value="1"/>
</dbReference>
<proteinExistence type="inferred from homology"/>
<reference evidence="4 5" key="1">
    <citation type="submission" date="2021-09" db="EMBL/GenBank/DDBJ databases">
        <title>Genomic insights and catalytic innovation underlie evolution of tropane alkaloids biosynthesis.</title>
        <authorList>
            <person name="Wang Y.-J."/>
            <person name="Tian T."/>
            <person name="Huang J.-P."/>
            <person name="Huang S.-X."/>
        </authorList>
    </citation>
    <scope>NUCLEOTIDE SEQUENCE [LARGE SCALE GENOMIC DNA]</scope>
    <source>
        <strain evidence="4">KIB-2018</strain>
        <tissue evidence="4">Leaf</tissue>
    </source>
</reference>
<organism evidence="4 5">
    <name type="scientific">Erythroxylum novogranatense</name>
    <dbReference type="NCBI Taxonomy" id="1862640"/>
    <lineage>
        <taxon>Eukaryota</taxon>
        <taxon>Viridiplantae</taxon>
        <taxon>Streptophyta</taxon>
        <taxon>Embryophyta</taxon>
        <taxon>Tracheophyta</taxon>
        <taxon>Spermatophyta</taxon>
        <taxon>Magnoliopsida</taxon>
        <taxon>eudicotyledons</taxon>
        <taxon>Gunneridae</taxon>
        <taxon>Pentapetalae</taxon>
        <taxon>rosids</taxon>
        <taxon>fabids</taxon>
        <taxon>Malpighiales</taxon>
        <taxon>Erythroxylaceae</taxon>
        <taxon>Erythroxylum</taxon>
    </lineage>
</organism>
<dbReference type="InterPro" id="IPR046431">
    <property type="entry name" value="FAF_dom"/>
</dbReference>
<dbReference type="AlphaFoldDB" id="A0AAV8TLV6"/>
<gene>
    <name evidence="4" type="ORF">K2173_020831</name>
</gene>
<evidence type="ECO:0000313" key="4">
    <source>
        <dbReference type="EMBL" id="KAJ8767891.1"/>
    </source>
</evidence>
<name>A0AAV8TLV6_9ROSI</name>
<comment type="similarity">
    <text evidence="1">Belongs to the fantastic four family.</text>
</comment>
<accession>A0AAV8TLV6</accession>
<dbReference type="PANTHER" id="PTHR33155">
    <property type="entry name" value="FANTASTIC FOUR-LIKE PROTEIN (DUF3049)"/>
    <property type="match status" value="1"/>
</dbReference>
<dbReference type="EMBL" id="JAIWQS010000004">
    <property type="protein sequence ID" value="KAJ8767891.1"/>
    <property type="molecule type" value="Genomic_DNA"/>
</dbReference>
<comment type="caution">
    <text evidence="4">The sequence shown here is derived from an EMBL/GenBank/DDBJ whole genome shotgun (WGS) entry which is preliminary data.</text>
</comment>
<feature type="domain" description="FAF" evidence="3">
    <location>
        <begin position="160"/>
        <end position="213"/>
    </location>
</feature>
<dbReference type="InterPro" id="IPR021410">
    <property type="entry name" value="FAF"/>
</dbReference>
<feature type="region of interest" description="Disordered" evidence="2">
    <location>
        <begin position="214"/>
        <end position="240"/>
    </location>
</feature>
<sequence length="240" mass="27850">MSACGSVQHIFEKPLPENRTLIESLSSRNQLKSVKPLDQPSFTDIFGELHFRENLELSNFSSFSDFNPRVEASKLESNGYLESRYDQSKKNQYMGCYKYGHSLQLCTEGLGFESSDDVEDLKNGMNEDWRQRDGKASIRSLSTPENSNMKSRRSRFIGEAFPPPISCIGKSGNHSVCFKSYRHDGRFVLKEVRIPTREFLHARREDGRLKLQFFQPNDEVLEEEEGEEEEDDEEIEEERR</sequence>
<evidence type="ECO:0000256" key="1">
    <source>
        <dbReference type="ARBA" id="ARBA00008690"/>
    </source>
</evidence>
<feature type="compositionally biased region" description="Polar residues" evidence="2">
    <location>
        <begin position="139"/>
        <end position="149"/>
    </location>
</feature>
<protein>
    <recommendedName>
        <fullName evidence="3">FAF domain-containing protein</fullName>
    </recommendedName>
</protein>
<dbReference type="PANTHER" id="PTHR33155:SF9">
    <property type="entry name" value="FANTASTIC FOUR-LIKE PROTEIN (DUF3049)"/>
    <property type="match status" value="1"/>
</dbReference>
<evidence type="ECO:0000313" key="5">
    <source>
        <dbReference type="Proteomes" id="UP001159364"/>
    </source>
</evidence>
<dbReference type="Proteomes" id="UP001159364">
    <property type="component" value="Linkage Group LG04"/>
</dbReference>
<feature type="region of interest" description="Disordered" evidence="2">
    <location>
        <begin position="132"/>
        <end position="151"/>
    </location>
</feature>
<feature type="compositionally biased region" description="Acidic residues" evidence="2">
    <location>
        <begin position="219"/>
        <end position="240"/>
    </location>
</feature>
<evidence type="ECO:0000259" key="3">
    <source>
        <dbReference type="Pfam" id="PF11250"/>
    </source>
</evidence>
<keyword evidence="5" id="KW-1185">Reference proteome</keyword>
<evidence type="ECO:0000256" key="2">
    <source>
        <dbReference type="SAM" id="MobiDB-lite"/>
    </source>
</evidence>